<comment type="caution">
    <text evidence="14">The sequence shown here is derived from an EMBL/GenBank/DDBJ whole genome shotgun (WGS) entry which is preliminary data.</text>
</comment>
<dbReference type="EMBL" id="JAMXQS010000001">
    <property type="protein sequence ID" value="MCO6048466.1"/>
    <property type="molecule type" value="Genomic_DNA"/>
</dbReference>
<evidence type="ECO:0000256" key="10">
    <source>
        <dbReference type="ARBA" id="ARBA00022840"/>
    </source>
</evidence>
<comment type="function">
    <text evidence="1 13">Transfers the gamma-phosphate of ATP to the 4'-position of a tetraacyldisaccharide 1-phosphate intermediate (termed DS-1-P) to form tetraacyldisaccharide 1,4'-bis-phosphate (lipid IVA).</text>
</comment>
<evidence type="ECO:0000256" key="3">
    <source>
        <dbReference type="ARBA" id="ARBA00012071"/>
    </source>
</evidence>
<evidence type="ECO:0000256" key="12">
    <source>
        <dbReference type="ARBA" id="ARBA00029757"/>
    </source>
</evidence>
<dbReference type="RefSeq" id="WP_252815277.1">
    <property type="nucleotide sequence ID" value="NZ_JAMXQS010000001.1"/>
</dbReference>
<dbReference type="SUPFAM" id="SSF52540">
    <property type="entry name" value="P-loop containing nucleoside triphosphate hydrolases"/>
    <property type="match status" value="1"/>
</dbReference>
<dbReference type="GO" id="GO:0009029">
    <property type="term" value="F:lipid-A 4'-kinase activity"/>
    <property type="evidence" value="ECO:0007669"/>
    <property type="project" value="UniProtKB-EC"/>
</dbReference>
<evidence type="ECO:0000313" key="15">
    <source>
        <dbReference type="Proteomes" id="UP001205906"/>
    </source>
</evidence>
<keyword evidence="9 13" id="KW-0418">Kinase</keyword>
<dbReference type="EC" id="2.7.1.130" evidence="3 13"/>
<evidence type="ECO:0000313" key="14">
    <source>
        <dbReference type="EMBL" id="MCO6048466.1"/>
    </source>
</evidence>
<evidence type="ECO:0000256" key="5">
    <source>
        <dbReference type="ARBA" id="ARBA00022516"/>
    </source>
</evidence>
<keyword evidence="7 13" id="KW-0808">Transferase</keyword>
<keyword evidence="11 13" id="KW-0443">Lipid metabolism</keyword>
<accession>A0ABT1C2T1</accession>
<dbReference type="InterPro" id="IPR027417">
    <property type="entry name" value="P-loop_NTPase"/>
</dbReference>
<evidence type="ECO:0000256" key="7">
    <source>
        <dbReference type="ARBA" id="ARBA00022679"/>
    </source>
</evidence>
<name>A0ABT1C2T1_9HYPH</name>
<evidence type="ECO:0000256" key="8">
    <source>
        <dbReference type="ARBA" id="ARBA00022741"/>
    </source>
</evidence>
<sequence>MALGSAPRFWSEPPGLVSTLLSPFAAIYGAVAASRLRNAPRVRTGLPVICVGNPTVGGTGKTPLSITLAESAKAMGLNPGFLSRGHGGGRSHARLVAASDTAAAVGDEPMLLSRHAPTAVSPDRAAAAELLRQAGCDLAIMDDGFQSARIRFDLALLVVDAAAGLGNARLLPAGPLRAPIGLQLAYAHAVVAMGEGQGGDDFLDEARASKLPVHRAHLVTQNPKAVAGRNVLAFAGIGRPEKFYRSLSEAGAAVAVRRSFADHHAFTRGELDSLLADAKKASLTLATTAKDFARLQPLASGEFIANLVVLEVAARFRDERTPKALIEQALKNFSAS</sequence>
<dbReference type="PANTHER" id="PTHR42724:SF1">
    <property type="entry name" value="TETRAACYLDISACCHARIDE 4'-KINASE, MITOCHONDRIAL-RELATED"/>
    <property type="match status" value="1"/>
</dbReference>
<evidence type="ECO:0000256" key="6">
    <source>
        <dbReference type="ARBA" id="ARBA00022556"/>
    </source>
</evidence>
<organism evidence="14 15">
    <name type="scientific">Mesorhizobium liriopis</name>
    <dbReference type="NCBI Taxonomy" id="2953882"/>
    <lineage>
        <taxon>Bacteria</taxon>
        <taxon>Pseudomonadati</taxon>
        <taxon>Pseudomonadota</taxon>
        <taxon>Alphaproteobacteria</taxon>
        <taxon>Hyphomicrobiales</taxon>
        <taxon>Phyllobacteriaceae</taxon>
        <taxon>Mesorhizobium</taxon>
    </lineage>
</organism>
<dbReference type="PANTHER" id="PTHR42724">
    <property type="entry name" value="TETRAACYLDISACCHARIDE 4'-KINASE"/>
    <property type="match status" value="1"/>
</dbReference>
<evidence type="ECO:0000256" key="2">
    <source>
        <dbReference type="ARBA" id="ARBA00004870"/>
    </source>
</evidence>
<dbReference type="Pfam" id="PF02606">
    <property type="entry name" value="LpxK"/>
    <property type="match status" value="1"/>
</dbReference>
<comment type="catalytic activity">
    <reaction evidence="13">
        <text>a lipid A disaccharide + ATP = a lipid IVA + ADP + H(+)</text>
        <dbReference type="Rhea" id="RHEA:67840"/>
        <dbReference type="ChEBI" id="CHEBI:15378"/>
        <dbReference type="ChEBI" id="CHEBI:30616"/>
        <dbReference type="ChEBI" id="CHEBI:176343"/>
        <dbReference type="ChEBI" id="CHEBI:176425"/>
        <dbReference type="ChEBI" id="CHEBI:456216"/>
        <dbReference type="EC" id="2.7.1.130"/>
    </reaction>
</comment>
<gene>
    <name evidence="13 14" type="primary">lpxK</name>
    <name evidence="14" type="ORF">NGM99_01515</name>
</gene>
<dbReference type="Proteomes" id="UP001205906">
    <property type="component" value="Unassembled WGS sequence"/>
</dbReference>
<keyword evidence="5 13" id="KW-0444">Lipid biosynthesis</keyword>
<keyword evidence="8 13" id="KW-0547">Nucleotide-binding</keyword>
<keyword evidence="6 13" id="KW-0441">Lipid A biosynthesis</keyword>
<protein>
    <recommendedName>
        <fullName evidence="4 13">Tetraacyldisaccharide 4'-kinase</fullName>
        <ecNumber evidence="3 13">2.7.1.130</ecNumber>
    </recommendedName>
    <alternativeName>
        <fullName evidence="12 13">Lipid A 4'-kinase</fullName>
    </alternativeName>
</protein>
<evidence type="ECO:0000256" key="13">
    <source>
        <dbReference type="HAMAP-Rule" id="MF_00409"/>
    </source>
</evidence>
<dbReference type="NCBIfam" id="TIGR00682">
    <property type="entry name" value="lpxK"/>
    <property type="match status" value="1"/>
</dbReference>
<feature type="binding site" evidence="13">
    <location>
        <begin position="55"/>
        <end position="62"/>
    </location>
    <ligand>
        <name>ATP</name>
        <dbReference type="ChEBI" id="CHEBI:30616"/>
    </ligand>
</feature>
<keyword evidence="15" id="KW-1185">Reference proteome</keyword>
<evidence type="ECO:0000256" key="1">
    <source>
        <dbReference type="ARBA" id="ARBA00002274"/>
    </source>
</evidence>
<comment type="pathway">
    <text evidence="2 13">Glycolipid biosynthesis; lipid IV(A) biosynthesis; lipid IV(A) from (3R)-3-hydroxytetradecanoyl-[acyl-carrier-protein] and UDP-N-acetyl-alpha-D-glucosamine: step 6/6.</text>
</comment>
<reference evidence="14 15" key="1">
    <citation type="submission" date="2022-06" db="EMBL/GenBank/DDBJ databases">
        <title>Mesorhizobium sp. strain RP14 Genome sequencing and assembly.</title>
        <authorList>
            <person name="Kim I."/>
        </authorList>
    </citation>
    <scope>NUCLEOTIDE SEQUENCE [LARGE SCALE GENOMIC DNA]</scope>
    <source>
        <strain evidence="15">RP14(2022)</strain>
    </source>
</reference>
<evidence type="ECO:0000256" key="9">
    <source>
        <dbReference type="ARBA" id="ARBA00022777"/>
    </source>
</evidence>
<comment type="similarity">
    <text evidence="13">Belongs to the LpxK family.</text>
</comment>
<dbReference type="HAMAP" id="MF_00409">
    <property type="entry name" value="LpxK"/>
    <property type="match status" value="1"/>
</dbReference>
<proteinExistence type="inferred from homology"/>
<keyword evidence="10 13" id="KW-0067">ATP-binding</keyword>
<dbReference type="InterPro" id="IPR003758">
    <property type="entry name" value="LpxK"/>
</dbReference>
<evidence type="ECO:0000256" key="11">
    <source>
        <dbReference type="ARBA" id="ARBA00023098"/>
    </source>
</evidence>
<evidence type="ECO:0000256" key="4">
    <source>
        <dbReference type="ARBA" id="ARBA00016436"/>
    </source>
</evidence>